<proteinExistence type="predicted"/>
<dbReference type="PANTHER" id="PTHR34396:SF25">
    <property type="entry name" value="BOUNDARY ELEMENT ASSOCIATED FACTOR"/>
    <property type="match status" value="1"/>
</dbReference>
<organism evidence="1 2">
    <name type="scientific">Gossypium barbadense</name>
    <name type="common">Sea Island cotton</name>
    <name type="synonym">Hibiscus barbadensis</name>
    <dbReference type="NCBI Taxonomy" id="3634"/>
    <lineage>
        <taxon>Eukaryota</taxon>
        <taxon>Viridiplantae</taxon>
        <taxon>Streptophyta</taxon>
        <taxon>Embryophyta</taxon>
        <taxon>Tracheophyta</taxon>
        <taxon>Spermatophyta</taxon>
        <taxon>Magnoliopsida</taxon>
        <taxon>eudicotyledons</taxon>
        <taxon>Gunneridae</taxon>
        <taxon>Pentapetalae</taxon>
        <taxon>rosids</taxon>
        <taxon>malvids</taxon>
        <taxon>Malvales</taxon>
        <taxon>Malvaceae</taxon>
        <taxon>Malvoideae</taxon>
        <taxon>Gossypium</taxon>
    </lineage>
</organism>
<dbReference type="GO" id="GO:1990837">
    <property type="term" value="F:sequence-specific double-stranded DNA binding"/>
    <property type="evidence" value="ECO:0007669"/>
    <property type="project" value="TreeGrafter"/>
</dbReference>
<dbReference type="PANTHER" id="PTHR34396">
    <property type="entry name" value="OS03G0264950 PROTEIN-RELATED"/>
    <property type="match status" value="1"/>
</dbReference>
<name>A0A2P5YJK4_GOSBA</name>
<evidence type="ECO:0000313" key="2">
    <source>
        <dbReference type="Proteomes" id="UP000239757"/>
    </source>
</evidence>
<protein>
    <recommendedName>
        <fullName evidence="3">BED-type domain-containing protein</fullName>
    </recommendedName>
</protein>
<evidence type="ECO:0000313" key="1">
    <source>
        <dbReference type="EMBL" id="PPS15767.1"/>
    </source>
</evidence>
<dbReference type="SMART" id="SM00614">
    <property type="entry name" value="ZnF_BED"/>
    <property type="match status" value="1"/>
</dbReference>
<reference evidence="1 2" key="1">
    <citation type="submission" date="2015-01" db="EMBL/GenBank/DDBJ databases">
        <title>Genome of allotetraploid Gossypium barbadense reveals genomic plasticity and fiber elongation in cotton evolution.</title>
        <authorList>
            <person name="Chen X."/>
            <person name="Liu X."/>
            <person name="Zhao B."/>
            <person name="Zheng H."/>
            <person name="Hu Y."/>
            <person name="Lu G."/>
            <person name="Yang C."/>
            <person name="Chen J."/>
            <person name="Shan C."/>
            <person name="Zhang L."/>
            <person name="Zhou Y."/>
            <person name="Wang L."/>
            <person name="Guo W."/>
            <person name="Bai Y."/>
            <person name="Ruan J."/>
            <person name="Shangguan X."/>
            <person name="Mao Y."/>
            <person name="Jiang J."/>
            <person name="Zhu Y."/>
            <person name="Lei J."/>
            <person name="Kang H."/>
            <person name="Chen S."/>
            <person name="He X."/>
            <person name="Wang R."/>
            <person name="Wang Y."/>
            <person name="Chen J."/>
            <person name="Wang L."/>
            <person name="Yu S."/>
            <person name="Wang B."/>
            <person name="Wei J."/>
            <person name="Song S."/>
            <person name="Lu X."/>
            <person name="Gao Z."/>
            <person name="Gu W."/>
            <person name="Deng X."/>
            <person name="Ma D."/>
            <person name="Wang S."/>
            <person name="Liang W."/>
            <person name="Fang L."/>
            <person name="Cai C."/>
            <person name="Zhu X."/>
            <person name="Zhou B."/>
            <person name="Zhang Y."/>
            <person name="Chen Z."/>
            <person name="Xu S."/>
            <person name="Zhu R."/>
            <person name="Wang S."/>
            <person name="Zhang T."/>
            <person name="Zhao G."/>
        </authorList>
    </citation>
    <scope>NUCLEOTIDE SEQUENCE [LARGE SCALE GENOMIC DNA]</scope>
    <source>
        <strain evidence="2">cv. Xinhai21</strain>
        <tissue evidence="1">Leaf</tissue>
    </source>
</reference>
<dbReference type="GO" id="GO:0006357">
    <property type="term" value="P:regulation of transcription by RNA polymerase II"/>
    <property type="evidence" value="ECO:0007669"/>
    <property type="project" value="TreeGrafter"/>
</dbReference>
<accession>A0A2P5YJK4</accession>
<sequence length="226" mass="26316">MDDGFNEYENVSNHQKSTISKVWDEMTKLKCENKDELKAQCNHCKSIFSTKSSSRTSHLRRCLNSCLKKINKDITQYTIATQPSLGGGSSIKTYKFDADKCHRVVSTFLVCGKQSFKTVEELRFRYMMSVDSPNFKNISRQTTTMDVLKYYAQERDHVKEDHNGLSPPFFNSFPRNFIRHDEMTSYEPSNMYNFLNQVATGVKQSNYLPHRFYSCKPNTRLPSNNF</sequence>
<dbReference type="GO" id="GO:0005634">
    <property type="term" value="C:nucleus"/>
    <property type="evidence" value="ECO:0007669"/>
    <property type="project" value="TreeGrafter"/>
</dbReference>
<dbReference type="InterPro" id="IPR053031">
    <property type="entry name" value="Cuticle_assoc_protein"/>
</dbReference>
<dbReference type="OrthoDB" id="2610923at2759"/>
<dbReference type="Proteomes" id="UP000239757">
    <property type="component" value="Unassembled WGS sequence"/>
</dbReference>
<dbReference type="EMBL" id="KZ663108">
    <property type="protein sequence ID" value="PPS15767.1"/>
    <property type="molecule type" value="Genomic_DNA"/>
</dbReference>
<gene>
    <name evidence="1" type="ORF">GOBAR_AA04817</name>
</gene>
<dbReference type="AlphaFoldDB" id="A0A2P5YJK4"/>
<evidence type="ECO:0008006" key="3">
    <source>
        <dbReference type="Google" id="ProtNLM"/>
    </source>
</evidence>